<keyword evidence="1" id="KW-1133">Transmembrane helix</keyword>
<dbReference type="PANTHER" id="PTHR43313:SF36">
    <property type="entry name" value="D-BETA-HYDROXYBUTYRATE DEHYDROGENASE, MITOCHONDRIAL"/>
    <property type="match status" value="1"/>
</dbReference>
<dbReference type="InterPro" id="IPR036291">
    <property type="entry name" value="NAD(P)-bd_dom_sf"/>
</dbReference>
<dbReference type="OMA" id="FAPQQRY"/>
<dbReference type="GO" id="GO:0016491">
    <property type="term" value="F:oxidoreductase activity"/>
    <property type="evidence" value="ECO:0000318"/>
    <property type="project" value="GO_Central"/>
</dbReference>
<dbReference type="AlphaFoldDB" id="D2A002"/>
<dbReference type="KEGG" id="tca:664282"/>
<dbReference type="Proteomes" id="UP000007266">
    <property type="component" value="Linkage group 4"/>
</dbReference>
<dbReference type="eggNOG" id="KOG1610">
    <property type="taxonomic scope" value="Eukaryota"/>
</dbReference>
<organism evidence="2 3">
    <name type="scientific">Tribolium castaneum</name>
    <name type="common">Red flour beetle</name>
    <dbReference type="NCBI Taxonomy" id="7070"/>
    <lineage>
        <taxon>Eukaryota</taxon>
        <taxon>Metazoa</taxon>
        <taxon>Ecdysozoa</taxon>
        <taxon>Arthropoda</taxon>
        <taxon>Hexapoda</taxon>
        <taxon>Insecta</taxon>
        <taxon>Pterygota</taxon>
        <taxon>Neoptera</taxon>
        <taxon>Endopterygota</taxon>
        <taxon>Coleoptera</taxon>
        <taxon>Polyphaga</taxon>
        <taxon>Cucujiformia</taxon>
        <taxon>Tenebrionidae</taxon>
        <taxon>Tenebrionidae incertae sedis</taxon>
        <taxon>Tribolium</taxon>
    </lineage>
</organism>
<dbReference type="Gene3D" id="3.40.50.720">
    <property type="entry name" value="NAD(P)-binding Rossmann-like Domain"/>
    <property type="match status" value="1"/>
</dbReference>
<dbReference type="FunCoup" id="D2A002">
    <property type="interactions" value="11"/>
</dbReference>
<dbReference type="InterPro" id="IPR002347">
    <property type="entry name" value="SDR_fam"/>
</dbReference>
<sequence length="322" mass="34295">MDEQTALVLALQLVALFSIAGALLLYLLCKIRAGSGPESAGSTPGGGKALLVTCADNAIGLQLAVHLANRGFRVFAGLKDGASSGSSDDSVPARVIRAWQKHRESLTGLCHSALVALPLDVTREDLLHEAVDIIRAHLPAGEDGIWAVINTSGLSYRGRLEQQDIAHWDAILKTNVVGVLRTTRTFQGLLRNTSGRLINFGVADSADAGLVAYTASRYAVEGASNALRQELAPLGIKVITLHLSGVTPEMLFVTPKLNTKEERGDISVDMSGCIEYQPILLTPQSLRVVDVAVTAGAPNNCYELAPKGHWTKPINFIKSFVV</sequence>
<dbReference type="SUPFAM" id="SSF51735">
    <property type="entry name" value="NAD(P)-binding Rossmann-fold domains"/>
    <property type="match status" value="1"/>
</dbReference>
<accession>D2A002</accession>
<dbReference type="STRING" id="7070.D2A002"/>
<reference evidence="2 3" key="1">
    <citation type="journal article" date="2008" name="Nature">
        <title>The genome of the model beetle and pest Tribolium castaneum.</title>
        <authorList>
            <consortium name="Tribolium Genome Sequencing Consortium"/>
            <person name="Richards S."/>
            <person name="Gibbs R.A."/>
            <person name="Weinstock G.M."/>
            <person name="Brown S.J."/>
            <person name="Denell R."/>
            <person name="Beeman R.W."/>
            <person name="Gibbs R."/>
            <person name="Beeman R.W."/>
            <person name="Brown S.J."/>
            <person name="Bucher G."/>
            <person name="Friedrich M."/>
            <person name="Grimmelikhuijzen C.J."/>
            <person name="Klingler M."/>
            <person name="Lorenzen M."/>
            <person name="Richards S."/>
            <person name="Roth S."/>
            <person name="Schroder R."/>
            <person name="Tautz D."/>
            <person name="Zdobnov E.M."/>
            <person name="Muzny D."/>
            <person name="Gibbs R.A."/>
            <person name="Weinstock G.M."/>
            <person name="Attaway T."/>
            <person name="Bell S."/>
            <person name="Buhay C.J."/>
            <person name="Chandrabose M.N."/>
            <person name="Chavez D."/>
            <person name="Clerk-Blankenburg K.P."/>
            <person name="Cree A."/>
            <person name="Dao M."/>
            <person name="Davis C."/>
            <person name="Chacko J."/>
            <person name="Dinh H."/>
            <person name="Dugan-Rocha S."/>
            <person name="Fowler G."/>
            <person name="Garner T.T."/>
            <person name="Garnes J."/>
            <person name="Gnirke A."/>
            <person name="Hawes A."/>
            <person name="Hernandez J."/>
            <person name="Hines S."/>
            <person name="Holder M."/>
            <person name="Hume J."/>
            <person name="Jhangiani S.N."/>
            <person name="Joshi V."/>
            <person name="Khan Z.M."/>
            <person name="Jackson L."/>
            <person name="Kovar C."/>
            <person name="Kowis A."/>
            <person name="Lee S."/>
            <person name="Lewis L.R."/>
            <person name="Margolis J."/>
            <person name="Morgan M."/>
            <person name="Nazareth L.V."/>
            <person name="Nguyen N."/>
            <person name="Okwuonu G."/>
            <person name="Parker D."/>
            <person name="Richards S."/>
            <person name="Ruiz S.J."/>
            <person name="Santibanez J."/>
            <person name="Savard J."/>
            <person name="Scherer S.E."/>
            <person name="Schneider B."/>
            <person name="Sodergren E."/>
            <person name="Tautz D."/>
            <person name="Vattahil S."/>
            <person name="Villasana D."/>
            <person name="White C.S."/>
            <person name="Wright R."/>
            <person name="Park Y."/>
            <person name="Beeman R.W."/>
            <person name="Lord J."/>
            <person name="Oppert B."/>
            <person name="Lorenzen M."/>
            <person name="Brown S."/>
            <person name="Wang L."/>
            <person name="Savard J."/>
            <person name="Tautz D."/>
            <person name="Richards S."/>
            <person name="Weinstock G."/>
            <person name="Gibbs R.A."/>
            <person name="Liu Y."/>
            <person name="Worley K."/>
            <person name="Weinstock G."/>
            <person name="Elsik C.G."/>
            <person name="Reese J.T."/>
            <person name="Elhaik E."/>
            <person name="Landan G."/>
            <person name="Graur D."/>
            <person name="Arensburger P."/>
            <person name="Atkinson P."/>
            <person name="Beeman R.W."/>
            <person name="Beidler J."/>
            <person name="Brown S.J."/>
            <person name="Demuth J.P."/>
            <person name="Drury D.W."/>
            <person name="Du Y.Z."/>
            <person name="Fujiwara H."/>
            <person name="Lorenzen M."/>
            <person name="Maselli V."/>
            <person name="Osanai M."/>
            <person name="Park Y."/>
            <person name="Robertson H.M."/>
            <person name="Tu Z."/>
            <person name="Wang J.J."/>
            <person name="Wang S."/>
            <person name="Richards S."/>
            <person name="Song H."/>
            <person name="Zhang L."/>
            <person name="Sodergren E."/>
            <person name="Werner D."/>
            <person name="Stanke M."/>
            <person name="Morgenstern B."/>
            <person name="Solovyev V."/>
            <person name="Kosarev P."/>
            <person name="Brown G."/>
            <person name="Chen H.C."/>
            <person name="Ermolaeva O."/>
            <person name="Hlavina W."/>
            <person name="Kapustin Y."/>
            <person name="Kiryutin B."/>
            <person name="Kitts P."/>
            <person name="Maglott D."/>
            <person name="Pruitt K."/>
            <person name="Sapojnikov V."/>
            <person name="Souvorov A."/>
            <person name="Mackey A.J."/>
            <person name="Waterhouse R.M."/>
            <person name="Wyder S."/>
            <person name="Zdobnov E.M."/>
            <person name="Zdobnov E.M."/>
            <person name="Wyder S."/>
            <person name="Kriventseva E.V."/>
            <person name="Kadowaki T."/>
            <person name="Bork P."/>
            <person name="Aranda M."/>
            <person name="Bao R."/>
            <person name="Beermann A."/>
            <person name="Berns N."/>
            <person name="Bolognesi R."/>
            <person name="Bonneton F."/>
            <person name="Bopp D."/>
            <person name="Brown S.J."/>
            <person name="Bucher G."/>
            <person name="Butts T."/>
            <person name="Chaumot A."/>
            <person name="Denell R.E."/>
            <person name="Ferrier D.E."/>
            <person name="Friedrich M."/>
            <person name="Gordon C.M."/>
            <person name="Jindra M."/>
            <person name="Klingler M."/>
            <person name="Lan Q."/>
            <person name="Lattorff H.M."/>
            <person name="Laudet V."/>
            <person name="von Levetsow C."/>
            <person name="Liu Z."/>
            <person name="Lutz R."/>
            <person name="Lynch J.A."/>
            <person name="da Fonseca R.N."/>
            <person name="Posnien N."/>
            <person name="Reuter R."/>
            <person name="Roth S."/>
            <person name="Savard J."/>
            <person name="Schinko J.B."/>
            <person name="Schmitt C."/>
            <person name="Schoppmeier M."/>
            <person name="Schroder R."/>
            <person name="Shippy T.D."/>
            <person name="Simonnet F."/>
            <person name="Marques-Souza H."/>
            <person name="Tautz D."/>
            <person name="Tomoyasu Y."/>
            <person name="Trauner J."/>
            <person name="Van der Zee M."/>
            <person name="Vervoort M."/>
            <person name="Wittkopp N."/>
            <person name="Wimmer E.A."/>
            <person name="Yang X."/>
            <person name="Jones A.K."/>
            <person name="Sattelle D.B."/>
            <person name="Ebert P.R."/>
            <person name="Nelson D."/>
            <person name="Scott J.G."/>
            <person name="Beeman R.W."/>
            <person name="Muthukrishnan S."/>
            <person name="Kramer K.J."/>
            <person name="Arakane Y."/>
            <person name="Beeman R.W."/>
            <person name="Zhu Q."/>
            <person name="Hogenkamp D."/>
            <person name="Dixit R."/>
            <person name="Oppert B."/>
            <person name="Jiang H."/>
            <person name="Zou Z."/>
            <person name="Marshall J."/>
            <person name="Elpidina E."/>
            <person name="Vinokurov K."/>
            <person name="Oppert C."/>
            <person name="Zou Z."/>
            <person name="Evans J."/>
            <person name="Lu Z."/>
            <person name="Zhao P."/>
            <person name="Sumathipala N."/>
            <person name="Altincicek B."/>
            <person name="Vilcinskas A."/>
            <person name="Williams M."/>
            <person name="Hultmark D."/>
            <person name="Hetru C."/>
            <person name="Jiang H."/>
            <person name="Grimmelikhuijzen C.J."/>
            <person name="Hauser F."/>
            <person name="Cazzamali G."/>
            <person name="Williamson M."/>
            <person name="Park Y."/>
            <person name="Li B."/>
            <person name="Tanaka Y."/>
            <person name="Predel R."/>
            <person name="Neupert S."/>
            <person name="Schachtner J."/>
            <person name="Verleyen P."/>
            <person name="Raible F."/>
            <person name="Bork P."/>
            <person name="Friedrich M."/>
            <person name="Walden K.K."/>
            <person name="Robertson H.M."/>
            <person name="Angeli S."/>
            <person name="Foret S."/>
            <person name="Bucher G."/>
            <person name="Schuetz S."/>
            <person name="Maleszka R."/>
            <person name="Wimmer E.A."/>
            <person name="Beeman R.W."/>
            <person name="Lorenzen M."/>
            <person name="Tomoyasu Y."/>
            <person name="Miller S.C."/>
            <person name="Grossmann D."/>
            <person name="Bucher G."/>
        </authorList>
    </citation>
    <scope>NUCLEOTIDE SEQUENCE [LARGE SCALE GENOMIC DNA]</scope>
    <source>
        <strain evidence="2 3">Georgia GA2</strain>
    </source>
</reference>
<dbReference type="HOGENOM" id="CLU_073414_0_0_1"/>
<protein>
    <submittedName>
        <fullName evidence="2">D-beta-hydroxybutyrate dehydrogenase, mitochondrial-like Protein</fullName>
    </submittedName>
</protein>
<keyword evidence="1" id="KW-0472">Membrane</keyword>
<keyword evidence="1" id="KW-0812">Transmembrane</keyword>
<dbReference type="PhylomeDB" id="D2A002"/>
<keyword evidence="3" id="KW-1185">Reference proteome</keyword>
<dbReference type="InParanoid" id="D2A002"/>
<feature type="transmembrane region" description="Helical" evidence="1">
    <location>
        <begin position="6"/>
        <end position="29"/>
    </location>
</feature>
<dbReference type="EMBL" id="KQ971338">
    <property type="protein sequence ID" value="EFA01770.1"/>
    <property type="molecule type" value="Genomic_DNA"/>
</dbReference>
<gene>
    <name evidence="2" type="primary">AUGUSTUS-3.0.2_07369</name>
    <name evidence="2" type="ORF">TcasGA2_TC007369</name>
</gene>
<dbReference type="PANTHER" id="PTHR43313">
    <property type="entry name" value="SHORT-CHAIN DEHYDROGENASE/REDUCTASE FAMILY 9C"/>
    <property type="match status" value="1"/>
</dbReference>
<dbReference type="GO" id="GO:0008202">
    <property type="term" value="P:steroid metabolic process"/>
    <property type="evidence" value="ECO:0000318"/>
    <property type="project" value="GO_Central"/>
</dbReference>
<evidence type="ECO:0000313" key="2">
    <source>
        <dbReference type="EMBL" id="EFA01770.1"/>
    </source>
</evidence>
<proteinExistence type="predicted"/>
<reference evidence="2 3" key="2">
    <citation type="journal article" date="2010" name="Nucleic Acids Res.">
        <title>BeetleBase in 2010: revisions to provide comprehensive genomic information for Tribolium castaneum.</title>
        <authorList>
            <person name="Kim H.S."/>
            <person name="Murphy T."/>
            <person name="Xia J."/>
            <person name="Caragea D."/>
            <person name="Park Y."/>
            <person name="Beeman R.W."/>
            <person name="Lorenzen M.D."/>
            <person name="Butcher S."/>
            <person name="Manak J.R."/>
            <person name="Brown S.J."/>
        </authorList>
    </citation>
    <scope>GENOME REANNOTATION</scope>
    <source>
        <strain evidence="2 3">Georgia GA2</strain>
    </source>
</reference>
<name>D2A002_TRICA</name>
<evidence type="ECO:0000256" key="1">
    <source>
        <dbReference type="SAM" id="Phobius"/>
    </source>
</evidence>
<evidence type="ECO:0000313" key="3">
    <source>
        <dbReference type="Proteomes" id="UP000007266"/>
    </source>
</evidence>
<dbReference type="PRINTS" id="PR00081">
    <property type="entry name" value="GDHRDH"/>
</dbReference>
<dbReference type="OrthoDB" id="9876299at2759"/>
<dbReference type="Pfam" id="PF00106">
    <property type="entry name" value="adh_short"/>
    <property type="match status" value="1"/>
</dbReference>